<evidence type="ECO:0000256" key="2">
    <source>
        <dbReference type="ARBA" id="ARBA00022448"/>
    </source>
</evidence>
<evidence type="ECO:0000256" key="3">
    <source>
        <dbReference type="ARBA" id="ARBA00022475"/>
    </source>
</evidence>
<dbReference type="InterPro" id="IPR050901">
    <property type="entry name" value="BP-dep_ABC_trans_perm"/>
</dbReference>
<dbReference type="RefSeq" id="WP_311676091.1">
    <property type="nucleotide sequence ID" value="NZ_JAVREQ010000040.1"/>
</dbReference>
<dbReference type="EMBL" id="JAVREQ010000040">
    <property type="protein sequence ID" value="MDT0382510.1"/>
    <property type="molecule type" value="Genomic_DNA"/>
</dbReference>
<sequence>MSARNRSRRWTDAAYYAAMALLIAVFAFPLLWVLSLSLKTGPQTLQTPPDLLPPDPQWGNYAHVLDTTPIGRYLVNSLILVATSVSGALLLGIPAAYALSRYGTRSRGRRTYSRAVLAAQLLSPLIIAVPAYRLFVTLGIVNNYLGLALVYVAVSAPFLTWFLKTYLDTVPSELDEAARIDGCTRLRAVLAVVLPAARPGIASAAVLGGVTAWSQFVLPFILVDVPERAPVSVGIVNLQGTSGEITTQYLAAGSIMAVIPVVLLFLLLQRHIVGALTAGAIKG</sequence>
<evidence type="ECO:0000259" key="8">
    <source>
        <dbReference type="PROSITE" id="PS50928"/>
    </source>
</evidence>
<keyword evidence="10" id="KW-1185">Reference proteome</keyword>
<dbReference type="PROSITE" id="PS50928">
    <property type="entry name" value="ABC_TM1"/>
    <property type="match status" value="1"/>
</dbReference>
<accession>A0ABU2P0R3</accession>
<name>A0ABU2P0R3_9ACTN</name>
<organism evidence="9 10">
    <name type="scientific">Streptomyces hazeniae</name>
    <dbReference type="NCBI Taxonomy" id="3075538"/>
    <lineage>
        <taxon>Bacteria</taxon>
        <taxon>Bacillati</taxon>
        <taxon>Actinomycetota</taxon>
        <taxon>Actinomycetes</taxon>
        <taxon>Kitasatosporales</taxon>
        <taxon>Streptomycetaceae</taxon>
        <taxon>Streptomyces</taxon>
    </lineage>
</organism>
<reference evidence="10" key="1">
    <citation type="submission" date="2023-07" db="EMBL/GenBank/DDBJ databases">
        <title>30 novel species of actinomycetes from the DSMZ collection.</title>
        <authorList>
            <person name="Nouioui I."/>
        </authorList>
    </citation>
    <scope>NUCLEOTIDE SEQUENCE [LARGE SCALE GENOMIC DNA]</scope>
    <source>
        <strain evidence="10">DSM 42041</strain>
    </source>
</reference>
<feature type="transmembrane region" description="Helical" evidence="7">
    <location>
        <begin position="12"/>
        <end position="34"/>
    </location>
</feature>
<gene>
    <name evidence="9" type="ORF">RM572_27505</name>
</gene>
<comment type="caution">
    <text evidence="9">The sequence shown here is derived from an EMBL/GenBank/DDBJ whole genome shotgun (WGS) entry which is preliminary data.</text>
</comment>
<dbReference type="Proteomes" id="UP001183414">
    <property type="component" value="Unassembled WGS sequence"/>
</dbReference>
<keyword evidence="6 7" id="KW-0472">Membrane</keyword>
<dbReference type="Pfam" id="PF00528">
    <property type="entry name" value="BPD_transp_1"/>
    <property type="match status" value="1"/>
</dbReference>
<keyword evidence="4 7" id="KW-0812">Transmembrane</keyword>
<proteinExistence type="inferred from homology"/>
<keyword evidence="3" id="KW-1003">Cell membrane</keyword>
<feature type="transmembrane region" description="Helical" evidence="7">
    <location>
        <begin position="111"/>
        <end position="132"/>
    </location>
</feature>
<feature type="transmembrane region" description="Helical" evidence="7">
    <location>
        <begin position="188"/>
        <end position="213"/>
    </location>
</feature>
<evidence type="ECO:0000256" key="5">
    <source>
        <dbReference type="ARBA" id="ARBA00022989"/>
    </source>
</evidence>
<feature type="transmembrane region" description="Helical" evidence="7">
    <location>
        <begin position="73"/>
        <end position="99"/>
    </location>
</feature>
<protein>
    <submittedName>
        <fullName evidence="9">Carbohydrate ABC transporter permease</fullName>
    </submittedName>
</protein>
<evidence type="ECO:0000313" key="9">
    <source>
        <dbReference type="EMBL" id="MDT0382510.1"/>
    </source>
</evidence>
<dbReference type="CDD" id="cd06261">
    <property type="entry name" value="TM_PBP2"/>
    <property type="match status" value="1"/>
</dbReference>
<dbReference type="InterPro" id="IPR035906">
    <property type="entry name" value="MetI-like_sf"/>
</dbReference>
<evidence type="ECO:0000256" key="7">
    <source>
        <dbReference type="RuleBase" id="RU363032"/>
    </source>
</evidence>
<comment type="similarity">
    <text evidence="7">Belongs to the binding-protein-dependent transport system permease family.</text>
</comment>
<feature type="transmembrane region" description="Helical" evidence="7">
    <location>
        <begin position="249"/>
        <end position="268"/>
    </location>
</feature>
<dbReference type="SUPFAM" id="SSF161098">
    <property type="entry name" value="MetI-like"/>
    <property type="match status" value="1"/>
</dbReference>
<evidence type="ECO:0000256" key="1">
    <source>
        <dbReference type="ARBA" id="ARBA00004651"/>
    </source>
</evidence>
<dbReference type="Gene3D" id="1.10.3720.10">
    <property type="entry name" value="MetI-like"/>
    <property type="match status" value="1"/>
</dbReference>
<feature type="transmembrane region" description="Helical" evidence="7">
    <location>
        <begin position="144"/>
        <end position="167"/>
    </location>
</feature>
<dbReference type="PANTHER" id="PTHR32243">
    <property type="entry name" value="MALTOSE TRANSPORT SYSTEM PERMEASE-RELATED"/>
    <property type="match status" value="1"/>
</dbReference>
<keyword evidence="5 7" id="KW-1133">Transmembrane helix</keyword>
<dbReference type="InterPro" id="IPR000515">
    <property type="entry name" value="MetI-like"/>
</dbReference>
<evidence type="ECO:0000256" key="6">
    <source>
        <dbReference type="ARBA" id="ARBA00023136"/>
    </source>
</evidence>
<evidence type="ECO:0000256" key="4">
    <source>
        <dbReference type="ARBA" id="ARBA00022692"/>
    </source>
</evidence>
<keyword evidence="2 7" id="KW-0813">Transport</keyword>
<evidence type="ECO:0000313" key="10">
    <source>
        <dbReference type="Proteomes" id="UP001183414"/>
    </source>
</evidence>
<feature type="domain" description="ABC transmembrane type-1" evidence="8">
    <location>
        <begin position="74"/>
        <end position="268"/>
    </location>
</feature>
<comment type="subcellular location">
    <subcellularLocation>
        <location evidence="1 7">Cell membrane</location>
        <topology evidence="1 7">Multi-pass membrane protein</topology>
    </subcellularLocation>
</comment>
<dbReference type="PANTHER" id="PTHR32243:SF18">
    <property type="entry name" value="INNER MEMBRANE ABC TRANSPORTER PERMEASE PROTEIN YCJP"/>
    <property type="match status" value="1"/>
</dbReference>